<evidence type="ECO:0000313" key="8">
    <source>
        <dbReference type="Proteomes" id="UP000297475"/>
    </source>
</evidence>
<evidence type="ECO:0000256" key="5">
    <source>
        <dbReference type="RuleBase" id="RU003345"/>
    </source>
</evidence>
<feature type="domain" description="Aldehyde dehydrogenase" evidence="6">
    <location>
        <begin position="21"/>
        <end position="478"/>
    </location>
</feature>
<evidence type="ECO:0000256" key="1">
    <source>
        <dbReference type="ARBA" id="ARBA00009986"/>
    </source>
</evidence>
<dbReference type="Gene3D" id="3.40.309.10">
    <property type="entry name" value="Aldehyde Dehydrogenase, Chain A, domain 2"/>
    <property type="match status" value="1"/>
</dbReference>
<dbReference type="Pfam" id="PF00171">
    <property type="entry name" value="Aldedh"/>
    <property type="match status" value="1"/>
</dbReference>
<feature type="active site" evidence="4">
    <location>
        <position position="256"/>
    </location>
</feature>
<gene>
    <name evidence="7" type="ORF">E4656_04480</name>
</gene>
<dbReference type="PANTHER" id="PTHR42986:SF1">
    <property type="entry name" value="BENZALDEHYDE DEHYDROGENASE YFMT"/>
    <property type="match status" value="1"/>
</dbReference>
<dbReference type="GO" id="GO:0016620">
    <property type="term" value="F:oxidoreductase activity, acting on the aldehyde or oxo group of donors, NAD or NADP as acceptor"/>
    <property type="evidence" value="ECO:0007669"/>
    <property type="project" value="InterPro"/>
</dbReference>
<name>A0A4Z0WBY7_9GAMM</name>
<dbReference type="FunFam" id="3.40.309.10:FF:000009">
    <property type="entry name" value="Aldehyde dehydrogenase A"/>
    <property type="match status" value="1"/>
</dbReference>
<dbReference type="Gene3D" id="3.40.605.10">
    <property type="entry name" value="Aldehyde Dehydrogenase, Chain A, domain 1"/>
    <property type="match status" value="1"/>
</dbReference>
<dbReference type="InterPro" id="IPR016162">
    <property type="entry name" value="Ald_DH_N"/>
</dbReference>
<proteinExistence type="inferred from homology"/>
<dbReference type="PROSITE" id="PS00687">
    <property type="entry name" value="ALDEHYDE_DEHYDR_GLU"/>
    <property type="match status" value="1"/>
</dbReference>
<sequence>MSVFTETHEYKWQNNIFTGEWVSASGGGRNEVLEPATEQVLTTTGLASGNDVQLACARAAETQQDWVKHTPRERSAIFLKAARFLEDNAEELALLIARETGGIIPKGQHEVKEAAFILQLASSIAVEADGHTLASTPDRQSYAKRLPLGVVGVISPFNFPLILSTRAVVPALAMGNAVVSKPDTQTPLSGGMLLALALEEAGLPQGVYQVLPGGADAGEALCTAPEVAMVAFTGSTDTGRKVGELCGRNLKKVSLELGGKSPLIILADADLDVAASNIAWGAYFHQGQICMASGRVLVHESIADELAQKLVEKARHLPVGDPVSGQVALGPLINRRQVERVHAIVHDSVKAGAVLQAGGEYKGLFYQPTVLSGVKPGMRAYEEEVFGPVINLTTFKTDDEAVRVANDTEYGLAGAVISADLARAQAIGAQLKVGMLHINDQTINDECTNPFGGCGQSGNGHAVGSISDWDTYTHWQWVTVKQAATPYPF</sequence>
<dbReference type="InterPro" id="IPR016163">
    <property type="entry name" value="Ald_DH_C"/>
</dbReference>
<keyword evidence="3" id="KW-0520">NAD</keyword>
<evidence type="ECO:0000259" key="6">
    <source>
        <dbReference type="Pfam" id="PF00171"/>
    </source>
</evidence>
<protein>
    <submittedName>
        <fullName evidence="7">Aldehyde dehydrogenase family protein</fullName>
    </submittedName>
</protein>
<dbReference type="InterPro" id="IPR016160">
    <property type="entry name" value="Ald_DH_CS_CYS"/>
</dbReference>
<dbReference type="SUPFAM" id="SSF53720">
    <property type="entry name" value="ALDH-like"/>
    <property type="match status" value="1"/>
</dbReference>
<keyword evidence="8" id="KW-1185">Reference proteome</keyword>
<dbReference type="InterPro" id="IPR015590">
    <property type="entry name" value="Aldehyde_DH_dom"/>
</dbReference>
<dbReference type="RefSeq" id="WP_135481528.1">
    <property type="nucleotide sequence ID" value="NZ_SRMF01000001.1"/>
</dbReference>
<dbReference type="InterPro" id="IPR016161">
    <property type="entry name" value="Ald_DH/histidinol_DH"/>
</dbReference>
<dbReference type="Proteomes" id="UP000297475">
    <property type="component" value="Unassembled WGS sequence"/>
</dbReference>
<dbReference type="OrthoDB" id="9812625at2"/>
<dbReference type="FunFam" id="3.40.605.10:FF:000007">
    <property type="entry name" value="NAD/NADP-dependent betaine aldehyde dehydrogenase"/>
    <property type="match status" value="1"/>
</dbReference>
<dbReference type="PROSITE" id="PS00070">
    <property type="entry name" value="ALDEHYDE_DEHYDR_CYS"/>
    <property type="match status" value="1"/>
</dbReference>
<dbReference type="AlphaFoldDB" id="A0A4Z0WBY7"/>
<evidence type="ECO:0000256" key="3">
    <source>
        <dbReference type="ARBA" id="ARBA00023027"/>
    </source>
</evidence>
<dbReference type="EMBL" id="SRMF01000001">
    <property type="protein sequence ID" value="TGG95672.1"/>
    <property type="molecule type" value="Genomic_DNA"/>
</dbReference>
<comment type="caution">
    <text evidence="7">The sequence shown here is derived from an EMBL/GenBank/DDBJ whole genome shotgun (WGS) entry which is preliminary data.</text>
</comment>
<dbReference type="CDD" id="cd07152">
    <property type="entry name" value="ALDH_BenzADH"/>
    <property type="match status" value="1"/>
</dbReference>
<organism evidence="7 8">
    <name type="scientific">Natronospirillum operosum</name>
    <dbReference type="NCBI Taxonomy" id="2759953"/>
    <lineage>
        <taxon>Bacteria</taxon>
        <taxon>Pseudomonadati</taxon>
        <taxon>Pseudomonadota</taxon>
        <taxon>Gammaproteobacteria</taxon>
        <taxon>Oceanospirillales</taxon>
        <taxon>Natronospirillaceae</taxon>
        <taxon>Natronospirillum</taxon>
    </lineage>
</organism>
<evidence type="ECO:0000256" key="4">
    <source>
        <dbReference type="PROSITE-ProRule" id="PRU10007"/>
    </source>
</evidence>
<dbReference type="PANTHER" id="PTHR42986">
    <property type="entry name" value="BENZALDEHYDE DEHYDROGENASE YFMT"/>
    <property type="match status" value="1"/>
</dbReference>
<evidence type="ECO:0000256" key="2">
    <source>
        <dbReference type="ARBA" id="ARBA00023002"/>
    </source>
</evidence>
<dbReference type="InterPro" id="IPR029510">
    <property type="entry name" value="Ald_DH_CS_GLU"/>
</dbReference>
<accession>A0A4Z0WBY7</accession>
<keyword evidence="2 5" id="KW-0560">Oxidoreductase</keyword>
<reference evidence="7 8" key="1">
    <citation type="submission" date="2019-04" db="EMBL/GenBank/DDBJ databases">
        <title>Natronospirillum operosus gen. nov., sp. nov., a haloalkaliphilic satellite isolated from decaying biomass of laboratory culture of cyanobacterium Geitlerinema sp. and proposal of Natronospirillaceae fam. nov. and Saccharospirillaceae fam. nov.</title>
        <authorList>
            <person name="Kevbrin V."/>
            <person name="Boltyanskaya Y."/>
            <person name="Koziaeva V."/>
            <person name="Grouzdev D.S."/>
            <person name="Park M."/>
            <person name="Cho J."/>
        </authorList>
    </citation>
    <scope>NUCLEOTIDE SEQUENCE [LARGE SCALE GENOMIC DNA]</scope>
    <source>
        <strain evidence="7 8">G-116</strain>
    </source>
</reference>
<evidence type="ECO:0000313" key="7">
    <source>
        <dbReference type="EMBL" id="TGG95672.1"/>
    </source>
</evidence>
<comment type="similarity">
    <text evidence="1 5">Belongs to the aldehyde dehydrogenase family.</text>
</comment>